<dbReference type="EMBL" id="ACCR02000005">
    <property type="protein sequence ID" value="EFI82876.1"/>
    <property type="molecule type" value="Genomic_DNA"/>
</dbReference>
<keyword evidence="5" id="KW-1185">Reference proteome</keyword>
<comment type="similarity">
    <text evidence="1">Belongs to the FAH family.</text>
</comment>
<comment type="caution">
    <text evidence="4">The sequence shown here is derived from an EMBL/GenBank/DDBJ whole genome shotgun (WGS) entry which is preliminary data.</text>
</comment>
<name>D7UZN1_LISGR</name>
<dbReference type="InterPro" id="IPR011234">
    <property type="entry name" value="Fumarylacetoacetase-like_C"/>
</dbReference>
<dbReference type="Pfam" id="PF01557">
    <property type="entry name" value="FAA_hydrolase"/>
    <property type="match status" value="1"/>
</dbReference>
<dbReference type="EC" id="3.7.1.2" evidence="4"/>
<feature type="domain" description="Fumarylacetoacetase-like C-terminal" evidence="3">
    <location>
        <begin position="76"/>
        <end position="283"/>
    </location>
</feature>
<keyword evidence="4" id="KW-0378">Hydrolase</keyword>
<dbReference type="AlphaFoldDB" id="D7UZN1"/>
<proteinExistence type="inferred from homology"/>
<dbReference type="GO" id="GO:0019752">
    <property type="term" value="P:carboxylic acid metabolic process"/>
    <property type="evidence" value="ECO:0007669"/>
    <property type="project" value="UniProtKB-ARBA"/>
</dbReference>
<dbReference type="GO" id="GO:0046872">
    <property type="term" value="F:metal ion binding"/>
    <property type="evidence" value="ECO:0007669"/>
    <property type="project" value="UniProtKB-KW"/>
</dbReference>
<organism evidence="4 5">
    <name type="scientific">Listeria grayi DSM 20601</name>
    <dbReference type="NCBI Taxonomy" id="525367"/>
    <lineage>
        <taxon>Bacteria</taxon>
        <taxon>Bacillati</taxon>
        <taxon>Bacillota</taxon>
        <taxon>Bacilli</taxon>
        <taxon>Bacillales</taxon>
        <taxon>Listeriaceae</taxon>
        <taxon>Listeria</taxon>
    </lineage>
</organism>
<dbReference type="GO" id="GO:0004334">
    <property type="term" value="F:fumarylacetoacetase activity"/>
    <property type="evidence" value="ECO:0007669"/>
    <property type="project" value="UniProtKB-EC"/>
</dbReference>
<accession>D7UZN1</accession>
<dbReference type="STRING" id="525367.HMPREF0556_11561"/>
<dbReference type="Proteomes" id="UP000010119">
    <property type="component" value="Unassembled WGS sequence"/>
</dbReference>
<evidence type="ECO:0000259" key="3">
    <source>
        <dbReference type="Pfam" id="PF01557"/>
    </source>
</evidence>
<reference evidence="4" key="1">
    <citation type="submission" date="2010-06" db="EMBL/GenBank/DDBJ databases">
        <authorList>
            <person name="Muzny D."/>
            <person name="Qin X."/>
            <person name="Buhay C."/>
            <person name="Dugan-Rocha S."/>
            <person name="Ding Y."/>
            <person name="Chen G."/>
            <person name="Hawes A."/>
            <person name="Holder M."/>
            <person name="Jhangiani S."/>
            <person name="Johnson A."/>
            <person name="Khan Z."/>
            <person name="Li Z."/>
            <person name="Liu W."/>
            <person name="Liu X."/>
            <person name="Perez L."/>
            <person name="Shen H."/>
            <person name="Wang Q."/>
            <person name="Watt J."/>
            <person name="Xi L."/>
            <person name="Xin Y."/>
            <person name="Zhou J."/>
            <person name="Deng J."/>
            <person name="Jiang H."/>
            <person name="Liu Y."/>
            <person name="Qu J."/>
            <person name="Song X.-Z."/>
            <person name="Zhang L."/>
            <person name="Villasana D."/>
            <person name="Johnson A."/>
            <person name="Liu J."/>
            <person name="Liyanage D."/>
            <person name="Lorensuhewa L."/>
            <person name="Robinson T."/>
            <person name="Song A."/>
            <person name="Song B.-B."/>
            <person name="Dinh H."/>
            <person name="Thornton R."/>
            <person name="Coyle M."/>
            <person name="Francisco L."/>
            <person name="Jackson L."/>
            <person name="Javaid M."/>
            <person name="Korchina V."/>
            <person name="Kovar C."/>
            <person name="Mata R."/>
            <person name="Mathew T."/>
            <person name="Ngo R."/>
            <person name="Nguyen L."/>
            <person name="Nguyen N."/>
            <person name="Okwuonu G."/>
            <person name="Ongeri F."/>
            <person name="Pham C."/>
            <person name="Simmons D."/>
            <person name="Wilczek-Boney K."/>
            <person name="Hale W."/>
            <person name="Jakkamsetti A."/>
            <person name="Pham P."/>
            <person name="Ruth R."/>
            <person name="San Lucas F."/>
            <person name="Warren J."/>
            <person name="Zhang J."/>
            <person name="Zhao Z."/>
            <person name="Zhou C."/>
            <person name="Zhu D."/>
            <person name="Lee S."/>
            <person name="Bess C."/>
            <person name="Blankenburg K."/>
            <person name="Forbes L."/>
            <person name="Fu Q."/>
            <person name="Gubbala S."/>
            <person name="Hirani K."/>
            <person name="Jayaseelan J.C."/>
            <person name="Lara F."/>
            <person name="Munidasa M."/>
            <person name="Palculict T."/>
            <person name="Patil S."/>
            <person name="Pu L.-L."/>
            <person name="Saada N."/>
            <person name="Tang L."/>
            <person name="Weissenberger G."/>
            <person name="Zhu Y."/>
            <person name="Hemphill L."/>
            <person name="Shang Y."/>
            <person name="Youmans B."/>
            <person name="Ayvaz T."/>
            <person name="Ross M."/>
            <person name="Santibanez J."/>
            <person name="Aqrawi P."/>
            <person name="Gross S."/>
            <person name="Joshi V."/>
            <person name="Fowler G."/>
            <person name="Nazareth L."/>
            <person name="Reid J."/>
            <person name="Worley K."/>
            <person name="Petrosino J."/>
            <person name="Highlander S."/>
            <person name="Gibbs R."/>
        </authorList>
    </citation>
    <scope>NUCLEOTIDE SEQUENCE [LARGE SCALE GENOMIC DNA]</scope>
    <source>
        <strain evidence="4">DSM 20601</strain>
    </source>
</reference>
<dbReference type="SUPFAM" id="SSF56529">
    <property type="entry name" value="FAH"/>
    <property type="match status" value="1"/>
</dbReference>
<dbReference type="GO" id="GO:0016853">
    <property type="term" value="F:isomerase activity"/>
    <property type="evidence" value="ECO:0007669"/>
    <property type="project" value="UniProtKB-ARBA"/>
</dbReference>
<dbReference type="PANTHER" id="PTHR11820">
    <property type="entry name" value="ACYLPYRUVASE"/>
    <property type="match status" value="1"/>
</dbReference>
<evidence type="ECO:0000313" key="5">
    <source>
        <dbReference type="Proteomes" id="UP000010119"/>
    </source>
</evidence>
<evidence type="ECO:0000256" key="2">
    <source>
        <dbReference type="ARBA" id="ARBA00022723"/>
    </source>
</evidence>
<dbReference type="GO" id="GO:0018773">
    <property type="term" value="F:acetylpyruvate hydrolase activity"/>
    <property type="evidence" value="ECO:0007669"/>
    <property type="project" value="TreeGrafter"/>
</dbReference>
<sequence>MKMKWLSYYYQGKQNFGLLKEEHAVIPAEKLFRDPPTDLLAYIESQPELLAGALAETGIPLTEIEITVPYLPPNNVIGIGKNYPEHVLEMGSKEDIPKEILVFTKSKNALVADKGVIKTHQNVTNALDYEGELAVIIGKAGSDLSEAEAVSHIFGYTILNDVTARDLQVKHKQFYIAKSLDNSCPIGPYIATKETFPDPEAPFSIRTLVNGEERQSGTTADMIFSIPRMIADLSKGHTLVPGDIIATGTPPGVGKGFNPPRYLKDGDEVAITISGIGTLTNFVQDQQ</sequence>
<dbReference type="eggNOG" id="COG0179">
    <property type="taxonomic scope" value="Bacteria"/>
</dbReference>
<evidence type="ECO:0000256" key="1">
    <source>
        <dbReference type="ARBA" id="ARBA00010211"/>
    </source>
</evidence>
<keyword evidence="2" id="KW-0479">Metal-binding</keyword>
<dbReference type="FunFam" id="3.90.850.10:FF:000002">
    <property type="entry name" value="2-hydroxyhepta-2,4-diene-1,7-dioate isomerase"/>
    <property type="match status" value="1"/>
</dbReference>
<dbReference type="InterPro" id="IPR036663">
    <property type="entry name" value="Fumarylacetoacetase_C_sf"/>
</dbReference>
<dbReference type="HOGENOM" id="CLU_028458_3_0_9"/>
<gene>
    <name evidence="4" type="primary">fahA</name>
    <name evidence="4" type="ORF">HMPREF0556_11561</name>
</gene>
<protein>
    <submittedName>
        <fullName evidence="4">FAH family protein</fullName>
        <ecNumber evidence="4">3.7.1.2</ecNumber>
    </submittedName>
</protein>
<dbReference type="PANTHER" id="PTHR11820:SF7">
    <property type="entry name" value="ACYLPYRUVASE FAHD1, MITOCHONDRIAL"/>
    <property type="match status" value="1"/>
</dbReference>
<dbReference type="Gene3D" id="3.90.850.10">
    <property type="entry name" value="Fumarylacetoacetase-like, C-terminal domain"/>
    <property type="match status" value="1"/>
</dbReference>
<evidence type="ECO:0000313" key="4">
    <source>
        <dbReference type="EMBL" id="EFI82876.1"/>
    </source>
</evidence>